<organism evidence="8 9">
    <name type="scientific">Yersinia frederiksenii</name>
    <dbReference type="NCBI Taxonomy" id="29484"/>
    <lineage>
        <taxon>Bacteria</taxon>
        <taxon>Pseudomonadati</taxon>
        <taxon>Pseudomonadota</taxon>
        <taxon>Gammaproteobacteria</taxon>
        <taxon>Enterobacterales</taxon>
        <taxon>Yersiniaceae</taxon>
        <taxon>Yersinia</taxon>
    </lineage>
</organism>
<feature type="binding site" evidence="6">
    <location>
        <position position="125"/>
    </location>
    <ligand>
        <name>Mg(2+)</name>
        <dbReference type="ChEBI" id="CHEBI:18420"/>
    </ligand>
</feature>
<dbReference type="GO" id="GO:0009132">
    <property type="term" value="P:nucleoside diphosphate metabolic process"/>
    <property type="evidence" value="ECO:0007669"/>
    <property type="project" value="InterPro"/>
</dbReference>
<dbReference type="PANTHER" id="PTHR12992:SF11">
    <property type="entry name" value="MITOCHONDRIAL COENZYME A DIPHOSPHATASE NUDT8"/>
    <property type="match status" value="1"/>
</dbReference>
<dbReference type="Gene3D" id="3.90.79.10">
    <property type="entry name" value="Nucleoside Triphosphate Pyrophosphohydrolase"/>
    <property type="match status" value="1"/>
</dbReference>
<keyword evidence="2 6" id="KW-0479">Metal-binding</keyword>
<evidence type="ECO:0000256" key="4">
    <source>
        <dbReference type="ARBA" id="ARBA00022842"/>
    </source>
</evidence>
<dbReference type="EC" id="3.6.1.-" evidence="6"/>
<dbReference type="NCBIfam" id="NF007980">
    <property type="entry name" value="PRK10707.1"/>
    <property type="match status" value="1"/>
</dbReference>
<dbReference type="PROSITE" id="PS51462">
    <property type="entry name" value="NUDIX"/>
    <property type="match status" value="1"/>
</dbReference>
<dbReference type="Proteomes" id="UP000254835">
    <property type="component" value="Unassembled WGS sequence"/>
</dbReference>
<dbReference type="HAMAP" id="MF_01592">
    <property type="entry name" value="Nudix_NudL"/>
    <property type="match status" value="1"/>
</dbReference>
<evidence type="ECO:0000313" key="8">
    <source>
        <dbReference type="EMBL" id="SUP75966.1"/>
    </source>
</evidence>
<feature type="domain" description="Nudix hydrolase" evidence="7">
    <location>
        <begin position="67"/>
        <end position="198"/>
    </location>
</feature>
<evidence type="ECO:0000256" key="2">
    <source>
        <dbReference type="ARBA" id="ARBA00022723"/>
    </source>
</evidence>
<feature type="short sequence motif" description="Nudix box" evidence="6">
    <location>
        <begin position="105"/>
        <end position="127"/>
    </location>
</feature>
<accession>A0A380PQT5</accession>
<keyword evidence="5 6" id="KW-0464">Manganese</keyword>
<keyword evidence="4 6" id="KW-0460">Magnesium</keyword>
<dbReference type="CDD" id="cd03426">
    <property type="entry name" value="NUDIX_CoAse_Nudt7"/>
    <property type="match status" value="1"/>
</dbReference>
<dbReference type="PROSITE" id="PS01293">
    <property type="entry name" value="NUDIX_COA"/>
    <property type="match status" value="1"/>
</dbReference>
<dbReference type="InterPro" id="IPR045121">
    <property type="entry name" value="CoAse"/>
</dbReference>
<keyword evidence="3 6" id="KW-0378">Hydrolase</keyword>
<dbReference type="InterPro" id="IPR023735">
    <property type="entry name" value="Nudix_NudL"/>
</dbReference>
<feature type="binding site" evidence="6">
    <location>
        <position position="121"/>
    </location>
    <ligand>
        <name>Mg(2+)</name>
        <dbReference type="ChEBI" id="CHEBI:18420"/>
    </ligand>
</feature>
<evidence type="ECO:0000256" key="6">
    <source>
        <dbReference type="HAMAP-Rule" id="MF_01592"/>
    </source>
</evidence>
<dbReference type="AlphaFoldDB" id="A0A380PQT5"/>
<name>A0A380PQT5_YERFR</name>
<dbReference type="GO" id="GO:0000287">
    <property type="term" value="F:magnesium ion binding"/>
    <property type="evidence" value="ECO:0007669"/>
    <property type="project" value="UniProtKB-UniRule"/>
</dbReference>
<proteinExistence type="inferred from homology"/>
<gene>
    <name evidence="6" type="primary">nudL</name>
    <name evidence="8" type="ORF">NCTC11470_00988</name>
</gene>
<comment type="similarity">
    <text evidence="1 6">Belongs to the Nudix hydrolase family. PCD1 subfamily.</text>
</comment>
<dbReference type="InterPro" id="IPR000059">
    <property type="entry name" value="NUDIX_hydrolase_NudL_CS"/>
</dbReference>
<evidence type="ECO:0000259" key="7">
    <source>
        <dbReference type="PROSITE" id="PS51462"/>
    </source>
</evidence>
<sequence>MIKSPAYYLSWKIYNESVGHSVSDLSVNQSVMNKLLLNKSVAGNSLSEFISRFQLQQPQPGSFSTHGSHAAVLIPIICRPEPTLLLTRRSDHLRKHAGQVAFPGGKADPQDGSLIATALREAEEEVAIPASSVHVLGQLAPLDSSSGYQVTPIVGLVPADIVFQGNEEEVAGLFEIPLYEALSLSRYYSLDIHRGGVNHRVYLSWYESQFVWGLTAAIIRRLAQQVSI</sequence>
<dbReference type="GO" id="GO:0010945">
    <property type="term" value="F:coenzyme A diphosphatase activity"/>
    <property type="evidence" value="ECO:0007669"/>
    <property type="project" value="InterPro"/>
</dbReference>
<dbReference type="PANTHER" id="PTHR12992">
    <property type="entry name" value="NUDIX HYDROLASE"/>
    <property type="match status" value="1"/>
</dbReference>
<dbReference type="Pfam" id="PF00293">
    <property type="entry name" value="NUDIX"/>
    <property type="match status" value="1"/>
</dbReference>
<reference evidence="8 9" key="1">
    <citation type="submission" date="2018-06" db="EMBL/GenBank/DDBJ databases">
        <authorList>
            <consortium name="Pathogen Informatics"/>
            <person name="Doyle S."/>
        </authorList>
    </citation>
    <scope>NUCLEOTIDE SEQUENCE [LARGE SCALE GENOMIC DNA]</scope>
    <source>
        <strain evidence="8 9">NCTC11470</strain>
    </source>
</reference>
<dbReference type="SUPFAM" id="SSF55811">
    <property type="entry name" value="Nudix"/>
    <property type="match status" value="1"/>
</dbReference>
<evidence type="ECO:0000256" key="3">
    <source>
        <dbReference type="ARBA" id="ARBA00022801"/>
    </source>
</evidence>
<comment type="function">
    <text evidence="6">Probably mediates the hydrolysis of some nucleoside diphosphate derivatives.</text>
</comment>
<dbReference type="GO" id="GO:0030145">
    <property type="term" value="F:manganese ion binding"/>
    <property type="evidence" value="ECO:0007669"/>
    <property type="project" value="UniProtKB-UniRule"/>
</dbReference>
<evidence type="ECO:0000256" key="5">
    <source>
        <dbReference type="ARBA" id="ARBA00023211"/>
    </source>
</evidence>
<dbReference type="InterPro" id="IPR015797">
    <property type="entry name" value="NUDIX_hydrolase-like_dom_sf"/>
</dbReference>
<dbReference type="InterPro" id="IPR000086">
    <property type="entry name" value="NUDIX_hydrolase_dom"/>
</dbReference>
<comment type="cofactor">
    <cofactor evidence="6">
        <name>Mn(2+)</name>
        <dbReference type="ChEBI" id="CHEBI:29035"/>
    </cofactor>
    <cofactor evidence="6">
        <name>Mg(2+)</name>
        <dbReference type="ChEBI" id="CHEBI:18420"/>
    </cofactor>
</comment>
<evidence type="ECO:0000313" key="9">
    <source>
        <dbReference type="Proteomes" id="UP000254835"/>
    </source>
</evidence>
<dbReference type="EMBL" id="UHJA01000001">
    <property type="protein sequence ID" value="SUP75966.1"/>
    <property type="molecule type" value="Genomic_DNA"/>
</dbReference>
<evidence type="ECO:0000256" key="1">
    <source>
        <dbReference type="ARBA" id="ARBA00006506"/>
    </source>
</evidence>
<protein>
    <recommendedName>
        <fullName evidence="6">Uncharacterized Nudix hydrolase NudL</fullName>
        <ecNumber evidence="6">3.6.1.-</ecNumber>
    </recommendedName>
</protein>